<organism evidence="2 3">
    <name type="scientific">Liparis tanakae</name>
    <name type="common">Tanaka's snailfish</name>
    <dbReference type="NCBI Taxonomy" id="230148"/>
    <lineage>
        <taxon>Eukaryota</taxon>
        <taxon>Metazoa</taxon>
        <taxon>Chordata</taxon>
        <taxon>Craniata</taxon>
        <taxon>Vertebrata</taxon>
        <taxon>Euteleostomi</taxon>
        <taxon>Actinopterygii</taxon>
        <taxon>Neopterygii</taxon>
        <taxon>Teleostei</taxon>
        <taxon>Neoteleostei</taxon>
        <taxon>Acanthomorphata</taxon>
        <taxon>Eupercaria</taxon>
        <taxon>Perciformes</taxon>
        <taxon>Cottioidei</taxon>
        <taxon>Cottales</taxon>
        <taxon>Liparidae</taxon>
        <taxon>Liparis</taxon>
    </lineage>
</organism>
<comment type="caution">
    <text evidence="2">The sequence shown here is derived from an EMBL/GenBank/DDBJ whole genome shotgun (WGS) entry which is preliminary data.</text>
</comment>
<accession>A0A4Z2FEK0</accession>
<name>A0A4Z2FEK0_9TELE</name>
<evidence type="ECO:0000313" key="2">
    <source>
        <dbReference type="EMBL" id="TNN39637.1"/>
    </source>
</evidence>
<gene>
    <name evidence="2" type="ORF">EYF80_050195</name>
</gene>
<protein>
    <submittedName>
        <fullName evidence="2">Uncharacterized protein</fullName>
    </submittedName>
</protein>
<feature type="region of interest" description="Disordered" evidence="1">
    <location>
        <begin position="38"/>
        <end position="58"/>
    </location>
</feature>
<reference evidence="2 3" key="1">
    <citation type="submission" date="2019-03" db="EMBL/GenBank/DDBJ databases">
        <title>First draft genome of Liparis tanakae, snailfish: a comprehensive survey of snailfish specific genes.</title>
        <authorList>
            <person name="Kim W."/>
            <person name="Song I."/>
            <person name="Jeong J.-H."/>
            <person name="Kim D."/>
            <person name="Kim S."/>
            <person name="Ryu S."/>
            <person name="Song J.Y."/>
            <person name="Lee S.K."/>
        </authorList>
    </citation>
    <scope>NUCLEOTIDE SEQUENCE [LARGE SCALE GENOMIC DNA]</scope>
    <source>
        <tissue evidence="2">Muscle</tissue>
    </source>
</reference>
<feature type="compositionally biased region" description="Basic and acidic residues" evidence="1">
    <location>
        <begin position="102"/>
        <end position="111"/>
    </location>
</feature>
<feature type="region of interest" description="Disordered" evidence="1">
    <location>
        <begin position="102"/>
        <end position="124"/>
    </location>
</feature>
<feature type="compositionally biased region" description="Basic and acidic residues" evidence="1">
    <location>
        <begin position="41"/>
        <end position="58"/>
    </location>
</feature>
<evidence type="ECO:0000256" key="1">
    <source>
        <dbReference type="SAM" id="MobiDB-lite"/>
    </source>
</evidence>
<dbReference type="Proteomes" id="UP000314294">
    <property type="component" value="Unassembled WGS sequence"/>
</dbReference>
<evidence type="ECO:0000313" key="3">
    <source>
        <dbReference type="Proteomes" id="UP000314294"/>
    </source>
</evidence>
<sequence length="124" mass="13527">MIPGCSSLARAFTSRNTFSRASSLWDIKMSIRARVGCRLHNPSEEENPRQRGESEEVRVCPARGVPVGQTDPFDGVVAVVHFVAGFKHDTEPPAAEALHRLEVRQREDDGSQRSGGVSPSSPES</sequence>
<dbReference type="EMBL" id="SRLO01001262">
    <property type="protein sequence ID" value="TNN39637.1"/>
    <property type="molecule type" value="Genomic_DNA"/>
</dbReference>
<proteinExistence type="predicted"/>
<keyword evidence="3" id="KW-1185">Reference proteome</keyword>
<dbReference type="AlphaFoldDB" id="A0A4Z2FEK0"/>
<feature type="compositionally biased region" description="Polar residues" evidence="1">
    <location>
        <begin position="112"/>
        <end position="124"/>
    </location>
</feature>